<dbReference type="InterPro" id="IPR011995">
    <property type="entry name" value="OMPdecase_type-2"/>
</dbReference>
<comment type="pathway">
    <text evidence="1">Pyrimidine metabolism; UMP biosynthesis via de novo pathway; UMP from orotate: step 2/2.</text>
</comment>
<evidence type="ECO:0000256" key="2">
    <source>
        <dbReference type="ARBA" id="ARBA00008847"/>
    </source>
</evidence>
<evidence type="ECO:0000256" key="6">
    <source>
        <dbReference type="ARBA" id="ARBA00049157"/>
    </source>
</evidence>
<dbReference type="KEGG" id="schv:BRCON_2811"/>
<evidence type="ECO:0000256" key="1">
    <source>
        <dbReference type="ARBA" id="ARBA00004861"/>
    </source>
</evidence>
<dbReference type="EMBL" id="CP030759">
    <property type="protein sequence ID" value="AXA37553.1"/>
    <property type="molecule type" value="Genomic_DNA"/>
</dbReference>
<dbReference type="GO" id="GO:0044205">
    <property type="term" value="P:'de novo' UMP biosynthetic process"/>
    <property type="evidence" value="ECO:0007669"/>
    <property type="project" value="UniProtKB-UniPathway"/>
</dbReference>
<evidence type="ECO:0000256" key="5">
    <source>
        <dbReference type="ARBA" id="ARBA00023239"/>
    </source>
</evidence>
<evidence type="ECO:0000256" key="4">
    <source>
        <dbReference type="ARBA" id="ARBA00022975"/>
    </source>
</evidence>
<dbReference type="Pfam" id="PF00215">
    <property type="entry name" value="OMPdecase"/>
    <property type="match status" value="1"/>
</dbReference>
<keyword evidence="4" id="KW-0665">Pyrimidine biosynthesis</keyword>
<dbReference type="GO" id="GO:0006207">
    <property type="term" value="P:'de novo' pyrimidine nucleobase biosynthetic process"/>
    <property type="evidence" value="ECO:0007669"/>
    <property type="project" value="InterPro"/>
</dbReference>
<dbReference type="SMART" id="SM00934">
    <property type="entry name" value="OMPdecase"/>
    <property type="match status" value="1"/>
</dbReference>
<dbReference type="InterPro" id="IPR011060">
    <property type="entry name" value="RibuloseP-bd_barrel"/>
</dbReference>
<comment type="similarity">
    <text evidence="2">Belongs to the OMP decarboxylase family. Type 2 subfamily.</text>
</comment>
<evidence type="ECO:0000313" key="10">
    <source>
        <dbReference type="Proteomes" id="UP000262583"/>
    </source>
</evidence>
<protein>
    <recommendedName>
        <fullName evidence="7">Orotidine-5'-phosphate decarboxylase</fullName>
        <ecNumber evidence="7">4.1.1.23</ecNumber>
    </recommendedName>
</protein>
<dbReference type="GO" id="GO:0004590">
    <property type="term" value="F:orotidine-5'-phosphate decarboxylase activity"/>
    <property type="evidence" value="ECO:0007669"/>
    <property type="project" value="UniProtKB-UniRule"/>
</dbReference>
<dbReference type="NCBIfam" id="TIGR02127">
    <property type="entry name" value="pyrF_sub2"/>
    <property type="match status" value="1"/>
</dbReference>
<evidence type="ECO:0000256" key="3">
    <source>
        <dbReference type="ARBA" id="ARBA00022793"/>
    </source>
</evidence>
<dbReference type="InterPro" id="IPR001754">
    <property type="entry name" value="OMPdeCOase_dom"/>
</dbReference>
<evidence type="ECO:0000259" key="8">
    <source>
        <dbReference type="SMART" id="SM00934"/>
    </source>
</evidence>
<keyword evidence="5" id="KW-0456">Lyase</keyword>
<proteinExistence type="inferred from homology"/>
<evidence type="ECO:0000313" key="9">
    <source>
        <dbReference type="EMBL" id="AXA37553.1"/>
    </source>
</evidence>
<dbReference type="PANTHER" id="PTHR43375:SF1">
    <property type="entry name" value="OROTIDINE 5'-PHOSPHATE DECARBOXYLASE"/>
    <property type="match status" value="1"/>
</dbReference>
<dbReference type="EC" id="4.1.1.23" evidence="7"/>
<sequence>MNFIERFETACRRQRSHLCVGLDPDFARIRKLYRDEILAALRARPLNLSVLGTGDEPVPSHVRLEPEQLAEEPEIAKDIVCEIVARATAPFAAVYKPNAAFFELEVSGSGGIPALVREMQSEHLVIYDAKRGDIGSTSEQYARAIFEVGHYDAVTVNPLMGYDAVEPFLRYPDRGVFLLCLTSNPGAEDFLLKHDLYKRIAEKAVQWNRHGNIGLVVGATRPEHAAEVRSIAPELPLLIPGVGAQGGNLEETLDAIAAHTNPRFVVNASRSIMFPEVGDEHGSLLEAVIAAARDLRDRIAKFLGAAP</sequence>
<dbReference type="CDD" id="cd04725">
    <property type="entry name" value="OMP_decarboxylase_like"/>
    <property type="match status" value="1"/>
</dbReference>
<feature type="domain" description="Orotidine 5'-phosphate decarboxylase" evidence="8">
    <location>
        <begin position="17"/>
        <end position="269"/>
    </location>
</feature>
<dbReference type="InterPro" id="IPR013785">
    <property type="entry name" value="Aldolase_TIM"/>
</dbReference>
<dbReference type="AlphaFoldDB" id="A0A2Z4YAW4"/>
<dbReference type="Gene3D" id="3.20.20.70">
    <property type="entry name" value="Aldolase class I"/>
    <property type="match status" value="1"/>
</dbReference>
<reference evidence="9 10" key="1">
    <citation type="submission" date="2018-05" db="EMBL/GenBank/DDBJ databases">
        <title>A metagenomic window into the 2 km-deep terrestrial subsurface aquifer revealed taxonomically and functionally diverse microbial community comprising novel uncultured bacterial lineages.</title>
        <authorList>
            <person name="Kadnikov V.V."/>
            <person name="Mardanov A.V."/>
            <person name="Beletsky A.V."/>
            <person name="Banks D."/>
            <person name="Pimenov N.V."/>
            <person name="Frank Y.A."/>
            <person name="Karnachuk O.V."/>
            <person name="Ravin N.V."/>
        </authorList>
    </citation>
    <scope>NUCLEOTIDE SEQUENCE [LARGE SCALE GENOMIC DNA]</scope>
    <source>
        <strain evidence="9">BY</strain>
    </source>
</reference>
<comment type="catalytic activity">
    <reaction evidence="6">
        <text>orotidine 5'-phosphate + H(+) = UMP + CO2</text>
        <dbReference type="Rhea" id="RHEA:11596"/>
        <dbReference type="ChEBI" id="CHEBI:15378"/>
        <dbReference type="ChEBI" id="CHEBI:16526"/>
        <dbReference type="ChEBI" id="CHEBI:57538"/>
        <dbReference type="ChEBI" id="CHEBI:57865"/>
        <dbReference type="EC" id="4.1.1.23"/>
    </reaction>
</comment>
<accession>A0A2Z4YAW4</accession>
<dbReference type="PANTHER" id="PTHR43375">
    <property type="entry name" value="OROTIDINE 5'-PHOSPHATE DECARBOXYLASE"/>
    <property type="match status" value="1"/>
</dbReference>
<evidence type="ECO:0000256" key="7">
    <source>
        <dbReference type="NCBIfam" id="TIGR02127"/>
    </source>
</evidence>
<dbReference type="Proteomes" id="UP000262583">
    <property type="component" value="Chromosome"/>
</dbReference>
<name>A0A2Z4YAW4_SUMC1</name>
<dbReference type="UniPathway" id="UPA00070">
    <property type="reaction ID" value="UER00120"/>
</dbReference>
<keyword evidence="3" id="KW-0210">Decarboxylase</keyword>
<gene>
    <name evidence="9" type="ORF">BRCON_2811</name>
</gene>
<organism evidence="9 10">
    <name type="scientific">Sumerlaea chitinivorans</name>
    <dbReference type="NCBI Taxonomy" id="2250252"/>
    <lineage>
        <taxon>Bacteria</taxon>
        <taxon>Candidatus Sumerlaeota</taxon>
        <taxon>Candidatus Sumerlaeia</taxon>
        <taxon>Candidatus Sumerlaeales</taxon>
        <taxon>Candidatus Sumerlaeaceae</taxon>
        <taxon>Candidatus Sumerlaea</taxon>
    </lineage>
</organism>
<dbReference type="SUPFAM" id="SSF51366">
    <property type="entry name" value="Ribulose-phoshate binding barrel"/>
    <property type="match status" value="1"/>
</dbReference>